<evidence type="ECO:0000313" key="4">
    <source>
        <dbReference type="EMBL" id="GAA2475623.1"/>
    </source>
</evidence>
<dbReference type="Proteomes" id="UP001500730">
    <property type="component" value="Unassembled WGS sequence"/>
</dbReference>
<feature type="transmembrane region" description="Helical" evidence="2">
    <location>
        <begin position="59"/>
        <end position="79"/>
    </location>
</feature>
<feature type="transmembrane region" description="Helical" evidence="2">
    <location>
        <begin position="114"/>
        <end position="135"/>
    </location>
</feature>
<keyword evidence="5" id="KW-1185">Reference proteome</keyword>
<dbReference type="Pfam" id="PF03372">
    <property type="entry name" value="Exo_endo_phos"/>
    <property type="match status" value="1"/>
</dbReference>
<dbReference type="EMBL" id="BAAARE010000004">
    <property type="protein sequence ID" value="GAA2475623.1"/>
    <property type="molecule type" value="Genomic_DNA"/>
</dbReference>
<reference evidence="4 5" key="1">
    <citation type="journal article" date="2019" name="Int. J. Syst. Evol. Microbiol.">
        <title>The Global Catalogue of Microorganisms (GCM) 10K type strain sequencing project: providing services to taxonomists for standard genome sequencing and annotation.</title>
        <authorList>
            <consortium name="The Broad Institute Genomics Platform"/>
            <consortium name="The Broad Institute Genome Sequencing Center for Infectious Disease"/>
            <person name="Wu L."/>
            <person name="Ma J."/>
        </authorList>
    </citation>
    <scope>NUCLEOTIDE SEQUENCE [LARGE SCALE GENOMIC DNA]</scope>
    <source>
        <strain evidence="4 5">JCM 16259</strain>
    </source>
</reference>
<evidence type="ECO:0000313" key="5">
    <source>
        <dbReference type="Proteomes" id="UP001500730"/>
    </source>
</evidence>
<evidence type="ECO:0000256" key="2">
    <source>
        <dbReference type="SAM" id="Phobius"/>
    </source>
</evidence>
<keyword evidence="2" id="KW-0472">Membrane</keyword>
<comment type="caution">
    <text evidence="4">The sequence shown here is derived from an EMBL/GenBank/DDBJ whole genome shotgun (WGS) entry which is preliminary data.</text>
</comment>
<feature type="domain" description="Endonuclease/exonuclease/phosphatase" evidence="3">
    <location>
        <begin position="150"/>
        <end position="370"/>
    </location>
</feature>
<feature type="region of interest" description="Disordered" evidence="1">
    <location>
        <begin position="1"/>
        <end position="54"/>
    </location>
</feature>
<evidence type="ECO:0000259" key="3">
    <source>
        <dbReference type="Pfam" id="PF03372"/>
    </source>
</evidence>
<name>A0ABN3L0L6_9MICO</name>
<feature type="transmembrane region" description="Helical" evidence="2">
    <location>
        <begin position="85"/>
        <end position="107"/>
    </location>
</feature>
<dbReference type="SUPFAM" id="SSF56219">
    <property type="entry name" value="DNase I-like"/>
    <property type="match status" value="1"/>
</dbReference>
<sequence length="374" mass="39837">MTVHEVDGGTGRVGDDSPSTDHPGDGHAVPAPASPPRSTPPSAPPAPPSARRRPPARRWVDVVVGVVLVGLGAVGALRWYDSTAYPVVVLQTAGPFVVVGLGLLAVATLLLRRWWMLLPVVAVLVAAATVAAPSFEATSSPKADRDLTVMSANTWIGSANAEQLMDAVRYHSVDVLVLTEATPAMMRRLDAEGAADYFNQRQGVARADTYTGTMVLSRYPLSVRSLGTDPAVEGTRSVQPEVDVTAPNGTIRLKVAHPTAPLPGDTAEWRAGLRDLQSWKERLDGDELLVMAGDFNAGFGHPGFRDLADGLDDAQRTDGQGWVRTWPFAGHRLPAFAALDHLLSRGLTVVEAGQVAFNRADHAAVWASYHLPPR</sequence>
<organism evidence="4 5">
    <name type="scientific">Terrabacter carboxydivorans</name>
    <dbReference type="NCBI Taxonomy" id="619730"/>
    <lineage>
        <taxon>Bacteria</taxon>
        <taxon>Bacillati</taxon>
        <taxon>Actinomycetota</taxon>
        <taxon>Actinomycetes</taxon>
        <taxon>Micrococcales</taxon>
        <taxon>Intrasporangiaceae</taxon>
        <taxon>Terrabacter</taxon>
    </lineage>
</organism>
<keyword evidence="2" id="KW-1133">Transmembrane helix</keyword>
<dbReference type="InterPro" id="IPR005135">
    <property type="entry name" value="Endo/exonuclease/phosphatase"/>
</dbReference>
<gene>
    <name evidence="4" type="ORF">GCM10009858_11230</name>
</gene>
<feature type="compositionally biased region" description="Pro residues" evidence="1">
    <location>
        <begin position="32"/>
        <end position="48"/>
    </location>
</feature>
<proteinExistence type="predicted"/>
<dbReference type="InterPro" id="IPR036691">
    <property type="entry name" value="Endo/exonu/phosph_ase_sf"/>
</dbReference>
<keyword evidence="2" id="KW-0812">Transmembrane</keyword>
<protein>
    <recommendedName>
        <fullName evidence="3">Endonuclease/exonuclease/phosphatase domain-containing protein</fullName>
    </recommendedName>
</protein>
<evidence type="ECO:0000256" key="1">
    <source>
        <dbReference type="SAM" id="MobiDB-lite"/>
    </source>
</evidence>
<dbReference type="Gene3D" id="3.60.10.10">
    <property type="entry name" value="Endonuclease/exonuclease/phosphatase"/>
    <property type="match status" value="1"/>
</dbReference>
<accession>A0ABN3L0L6</accession>